<dbReference type="HOGENOM" id="CLU_082184_1_2_1"/>
<dbReference type="PANTHER" id="PTHR11545">
    <property type="entry name" value="RIBOSOMAL PROTEIN L13"/>
    <property type="match status" value="1"/>
</dbReference>
<dbReference type="CDD" id="cd00392">
    <property type="entry name" value="Ribosomal_L13"/>
    <property type="match status" value="1"/>
</dbReference>
<dbReference type="InterPro" id="IPR036899">
    <property type="entry name" value="Ribosomal_uL13_sf"/>
</dbReference>
<dbReference type="GO" id="GO:0005762">
    <property type="term" value="C:mitochondrial large ribosomal subunit"/>
    <property type="evidence" value="ECO:0007669"/>
    <property type="project" value="TreeGrafter"/>
</dbReference>
<evidence type="ECO:0000256" key="1">
    <source>
        <dbReference type="ARBA" id="ARBA00006227"/>
    </source>
</evidence>
<dbReference type="NCBIfam" id="TIGR01066">
    <property type="entry name" value="rplM_bact"/>
    <property type="match status" value="1"/>
</dbReference>
<dbReference type="EMBL" id="KN824303">
    <property type="protein sequence ID" value="KIM26766.1"/>
    <property type="molecule type" value="Genomic_DNA"/>
</dbReference>
<dbReference type="Proteomes" id="UP000054097">
    <property type="component" value="Unassembled WGS sequence"/>
</dbReference>
<dbReference type="Pfam" id="PF00572">
    <property type="entry name" value="Ribosomal_L13"/>
    <property type="match status" value="1"/>
</dbReference>
<dbReference type="GO" id="GO:0017148">
    <property type="term" value="P:negative regulation of translation"/>
    <property type="evidence" value="ECO:0007669"/>
    <property type="project" value="TreeGrafter"/>
</dbReference>
<dbReference type="InterPro" id="IPR005822">
    <property type="entry name" value="Ribosomal_uL13"/>
</dbReference>
<keyword evidence="3" id="KW-0687">Ribonucleoprotein</keyword>
<evidence type="ECO:0008006" key="6">
    <source>
        <dbReference type="Google" id="ProtNLM"/>
    </source>
</evidence>
<keyword evidence="2" id="KW-0689">Ribosomal protein</keyword>
<proteinExistence type="inferred from homology"/>
<dbReference type="GO" id="GO:0006412">
    <property type="term" value="P:translation"/>
    <property type="evidence" value="ECO:0007669"/>
    <property type="project" value="InterPro"/>
</dbReference>
<dbReference type="OrthoDB" id="274622at2759"/>
<keyword evidence="5" id="KW-1185">Reference proteome</keyword>
<dbReference type="Gene3D" id="3.90.1180.10">
    <property type="entry name" value="Ribosomal protein L13"/>
    <property type="match status" value="1"/>
</dbReference>
<comment type="similarity">
    <text evidence="1">Belongs to the universal ribosomal protein uL13 family.</text>
</comment>
<evidence type="ECO:0000256" key="3">
    <source>
        <dbReference type="ARBA" id="ARBA00023274"/>
    </source>
</evidence>
<accession>A0A0C3B5L3</accession>
<dbReference type="GO" id="GO:0003735">
    <property type="term" value="F:structural constituent of ribosome"/>
    <property type="evidence" value="ECO:0007669"/>
    <property type="project" value="InterPro"/>
</dbReference>
<dbReference type="HAMAP" id="MF_01366">
    <property type="entry name" value="Ribosomal_uL13"/>
    <property type="match status" value="1"/>
</dbReference>
<dbReference type="PANTHER" id="PTHR11545:SF2">
    <property type="entry name" value="LARGE RIBOSOMAL SUBUNIT PROTEIN UL13M"/>
    <property type="match status" value="1"/>
</dbReference>
<dbReference type="PIRSF" id="PIRSF002181">
    <property type="entry name" value="Ribosomal_L13"/>
    <property type="match status" value="1"/>
</dbReference>
<evidence type="ECO:0000313" key="4">
    <source>
        <dbReference type="EMBL" id="KIM26766.1"/>
    </source>
</evidence>
<gene>
    <name evidence="4" type="ORF">M408DRAFT_38958</name>
</gene>
<sequence length="121" mass="14094">LAYIRLWHRADASGRILGKFAARIANVLMGKHKPTWHPSLDYGDYVVVTNARKIVVSGNKEDQIVYRHHTMFPGGLHERKYKNLMKEQPEEILRLAVAGMLPKNTLRDRRMERLKIFEADE</sequence>
<protein>
    <recommendedName>
        <fullName evidence="6">Ribosomal protein L13</fullName>
    </recommendedName>
</protein>
<dbReference type="InterPro" id="IPR005823">
    <property type="entry name" value="Ribosomal_uL13_bac-type"/>
</dbReference>
<feature type="non-terminal residue" evidence="4">
    <location>
        <position position="121"/>
    </location>
</feature>
<feature type="non-terminal residue" evidence="4">
    <location>
        <position position="1"/>
    </location>
</feature>
<dbReference type="STRING" id="933852.A0A0C3B5L3"/>
<dbReference type="SUPFAM" id="SSF52161">
    <property type="entry name" value="Ribosomal protein L13"/>
    <property type="match status" value="1"/>
</dbReference>
<name>A0A0C3B5L3_SERVB</name>
<reference evidence="4 5" key="1">
    <citation type="submission" date="2014-04" db="EMBL/GenBank/DDBJ databases">
        <authorList>
            <consortium name="DOE Joint Genome Institute"/>
            <person name="Kuo A."/>
            <person name="Zuccaro A."/>
            <person name="Kohler A."/>
            <person name="Nagy L.G."/>
            <person name="Floudas D."/>
            <person name="Copeland A."/>
            <person name="Barry K.W."/>
            <person name="Cichocki N."/>
            <person name="Veneault-Fourrey C."/>
            <person name="LaButti K."/>
            <person name="Lindquist E.A."/>
            <person name="Lipzen A."/>
            <person name="Lundell T."/>
            <person name="Morin E."/>
            <person name="Murat C."/>
            <person name="Sun H."/>
            <person name="Tunlid A."/>
            <person name="Henrissat B."/>
            <person name="Grigoriev I.V."/>
            <person name="Hibbett D.S."/>
            <person name="Martin F."/>
            <person name="Nordberg H.P."/>
            <person name="Cantor M.N."/>
            <person name="Hua S.X."/>
        </authorList>
    </citation>
    <scope>NUCLEOTIDE SEQUENCE [LARGE SCALE GENOMIC DNA]</scope>
    <source>
        <strain evidence="4 5">MAFF 305830</strain>
    </source>
</reference>
<organism evidence="4 5">
    <name type="scientific">Serendipita vermifera MAFF 305830</name>
    <dbReference type="NCBI Taxonomy" id="933852"/>
    <lineage>
        <taxon>Eukaryota</taxon>
        <taxon>Fungi</taxon>
        <taxon>Dikarya</taxon>
        <taxon>Basidiomycota</taxon>
        <taxon>Agaricomycotina</taxon>
        <taxon>Agaricomycetes</taxon>
        <taxon>Sebacinales</taxon>
        <taxon>Serendipitaceae</taxon>
        <taxon>Serendipita</taxon>
    </lineage>
</organism>
<dbReference type="GO" id="GO:0003729">
    <property type="term" value="F:mRNA binding"/>
    <property type="evidence" value="ECO:0007669"/>
    <property type="project" value="TreeGrafter"/>
</dbReference>
<evidence type="ECO:0000313" key="5">
    <source>
        <dbReference type="Proteomes" id="UP000054097"/>
    </source>
</evidence>
<dbReference type="AlphaFoldDB" id="A0A0C3B5L3"/>
<reference evidence="5" key="2">
    <citation type="submission" date="2015-01" db="EMBL/GenBank/DDBJ databases">
        <title>Evolutionary Origins and Diversification of the Mycorrhizal Mutualists.</title>
        <authorList>
            <consortium name="DOE Joint Genome Institute"/>
            <consortium name="Mycorrhizal Genomics Consortium"/>
            <person name="Kohler A."/>
            <person name="Kuo A."/>
            <person name="Nagy L.G."/>
            <person name="Floudas D."/>
            <person name="Copeland A."/>
            <person name="Barry K.W."/>
            <person name="Cichocki N."/>
            <person name="Veneault-Fourrey C."/>
            <person name="LaButti K."/>
            <person name="Lindquist E.A."/>
            <person name="Lipzen A."/>
            <person name="Lundell T."/>
            <person name="Morin E."/>
            <person name="Murat C."/>
            <person name="Riley R."/>
            <person name="Ohm R."/>
            <person name="Sun H."/>
            <person name="Tunlid A."/>
            <person name="Henrissat B."/>
            <person name="Grigoriev I.V."/>
            <person name="Hibbett D.S."/>
            <person name="Martin F."/>
        </authorList>
    </citation>
    <scope>NUCLEOTIDE SEQUENCE [LARGE SCALE GENOMIC DNA]</scope>
    <source>
        <strain evidence="5">MAFF 305830</strain>
    </source>
</reference>
<evidence type="ECO:0000256" key="2">
    <source>
        <dbReference type="ARBA" id="ARBA00022980"/>
    </source>
</evidence>